<evidence type="ECO:0000313" key="2">
    <source>
        <dbReference type="Proteomes" id="UP000006729"/>
    </source>
</evidence>
<keyword evidence="2" id="KW-1185">Reference proteome</keyword>
<dbReference type="SUPFAM" id="SSF81995">
    <property type="entry name" value="beta-sandwich domain of Sec23/24"/>
    <property type="match status" value="1"/>
</dbReference>
<dbReference type="InterPro" id="IPR006900">
    <property type="entry name" value="Sec23/24_helical_dom"/>
</dbReference>
<sequence length="135" mass="15241">MDGWMVRNYPVQDLNLPLDPRLYFSRVQTVSGGFLLLCLDCCCHPGSCSPWPSLRFCSVALGAPLIREFHLPLFPFFSLLPHHASFCTAFGACSCFSFSHLGSQQYILSYCKKRQYTMAPHTVVVVDTNIYVHTV</sequence>
<dbReference type="PANTHER" id="PTHR13803:SF17">
    <property type="entry name" value="PROTEIN TRANSPORT PROTEIN SEC24"/>
    <property type="match status" value="1"/>
</dbReference>
<dbReference type="EMBL" id="CM009293">
    <property type="protein sequence ID" value="RQO89589.2"/>
    <property type="molecule type" value="Genomic_DNA"/>
</dbReference>
<accession>A0A3N7EW91</accession>
<organism evidence="1 2">
    <name type="scientific">Populus trichocarpa</name>
    <name type="common">Western balsam poplar</name>
    <name type="synonym">Populus balsamifera subsp. trichocarpa</name>
    <dbReference type="NCBI Taxonomy" id="3694"/>
    <lineage>
        <taxon>Eukaryota</taxon>
        <taxon>Viridiplantae</taxon>
        <taxon>Streptophyta</taxon>
        <taxon>Embryophyta</taxon>
        <taxon>Tracheophyta</taxon>
        <taxon>Spermatophyta</taxon>
        <taxon>Magnoliopsida</taxon>
        <taxon>eudicotyledons</taxon>
        <taxon>Gunneridae</taxon>
        <taxon>Pentapetalae</taxon>
        <taxon>rosids</taxon>
        <taxon>fabids</taxon>
        <taxon>Malpighiales</taxon>
        <taxon>Salicaceae</taxon>
        <taxon>Saliceae</taxon>
        <taxon>Populus</taxon>
    </lineage>
</organism>
<evidence type="ECO:0000313" key="1">
    <source>
        <dbReference type="EMBL" id="RQO89589.2"/>
    </source>
</evidence>
<proteinExistence type="predicted"/>
<dbReference type="Pfam" id="PF04811">
    <property type="entry name" value="Sec23_trunk"/>
    <property type="match status" value="1"/>
</dbReference>
<dbReference type="Gene3D" id="1.20.120.730">
    <property type="entry name" value="Sec23/Sec24 helical domain"/>
    <property type="match status" value="1"/>
</dbReference>
<dbReference type="SUPFAM" id="SSF81811">
    <property type="entry name" value="Helical domain of Sec23/24"/>
    <property type="match status" value="1"/>
</dbReference>
<dbReference type="Proteomes" id="UP000006729">
    <property type="component" value="Chromosome 4"/>
</dbReference>
<dbReference type="SUPFAM" id="SSF53300">
    <property type="entry name" value="vWA-like"/>
    <property type="match status" value="1"/>
</dbReference>
<dbReference type="GO" id="GO:0006888">
    <property type="term" value="P:endoplasmic reticulum to Golgi vesicle-mediated transport"/>
    <property type="evidence" value="ECO:0007669"/>
    <property type="project" value="InterPro"/>
</dbReference>
<dbReference type="InterPro" id="IPR006896">
    <property type="entry name" value="Sec23/24_trunk_dom"/>
</dbReference>
<gene>
    <name evidence="1" type="ORF">POPTR_004G204001v4</name>
</gene>
<dbReference type="AlphaFoldDB" id="A0A3N7EW91"/>
<name>A0A3N7EW91_POPTR</name>
<comment type="caution">
    <text evidence="1">The sequence shown here is derived from an EMBL/GenBank/DDBJ whole genome shotgun (WGS) entry which is preliminary data.</text>
</comment>
<dbReference type="InterPro" id="IPR050550">
    <property type="entry name" value="SEC23_SEC24_subfamily"/>
</dbReference>
<dbReference type="GO" id="GO:0006886">
    <property type="term" value="P:intracellular protein transport"/>
    <property type="evidence" value="ECO:0007669"/>
    <property type="project" value="InterPro"/>
</dbReference>
<dbReference type="Pfam" id="PF04815">
    <property type="entry name" value="Sec23_helical"/>
    <property type="match status" value="1"/>
</dbReference>
<evidence type="ECO:0008006" key="3">
    <source>
        <dbReference type="Google" id="ProtNLM"/>
    </source>
</evidence>
<dbReference type="GO" id="GO:0030127">
    <property type="term" value="C:COPII vesicle coat"/>
    <property type="evidence" value="ECO:0007669"/>
    <property type="project" value="InterPro"/>
</dbReference>
<dbReference type="InterPro" id="IPR036465">
    <property type="entry name" value="vWFA_dom_sf"/>
</dbReference>
<protein>
    <recommendedName>
        <fullName evidence="3">Sec23/Sec24 trunk domain-containing protein</fullName>
    </recommendedName>
</protein>
<reference evidence="1 2" key="1">
    <citation type="journal article" date="2006" name="Science">
        <title>The genome of black cottonwood, Populus trichocarpa (Torr. &amp; Gray).</title>
        <authorList>
            <person name="Tuskan G.A."/>
            <person name="Difazio S."/>
            <person name="Jansson S."/>
            <person name="Bohlmann J."/>
            <person name="Grigoriev I."/>
            <person name="Hellsten U."/>
            <person name="Putnam N."/>
            <person name="Ralph S."/>
            <person name="Rombauts S."/>
            <person name="Salamov A."/>
            <person name="Schein J."/>
            <person name="Sterck L."/>
            <person name="Aerts A."/>
            <person name="Bhalerao R.R."/>
            <person name="Bhalerao R.P."/>
            <person name="Blaudez D."/>
            <person name="Boerjan W."/>
            <person name="Brun A."/>
            <person name="Brunner A."/>
            <person name="Busov V."/>
            <person name="Campbell M."/>
            <person name="Carlson J."/>
            <person name="Chalot M."/>
            <person name="Chapman J."/>
            <person name="Chen G.L."/>
            <person name="Cooper D."/>
            <person name="Coutinho P.M."/>
            <person name="Couturier J."/>
            <person name="Covert S."/>
            <person name="Cronk Q."/>
            <person name="Cunningham R."/>
            <person name="Davis J."/>
            <person name="Degroeve S."/>
            <person name="Dejardin A."/>
            <person name="Depamphilis C."/>
            <person name="Detter J."/>
            <person name="Dirks B."/>
            <person name="Dubchak I."/>
            <person name="Duplessis S."/>
            <person name="Ehlting J."/>
            <person name="Ellis B."/>
            <person name="Gendler K."/>
            <person name="Goodstein D."/>
            <person name="Gribskov M."/>
            <person name="Grimwood J."/>
            <person name="Groover A."/>
            <person name="Gunter L."/>
            <person name="Hamberger B."/>
            <person name="Heinze B."/>
            <person name="Helariutta Y."/>
            <person name="Henrissat B."/>
            <person name="Holligan D."/>
            <person name="Holt R."/>
            <person name="Huang W."/>
            <person name="Islam-Faridi N."/>
            <person name="Jones S."/>
            <person name="Jones-Rhoades M."/>
            <person name="Jorgensen R."/>
            <person name="Joshi C."/>
            <person name="Kangasjarvi J."/>
            <person name="Karlsson J."/>
            <person name="Kelleher C."/>
            <person name="Kirkpatrick R."/>
            <person name="Kirst M."/>
            <person name="Kohler A."/>
            <person name="Kalluri U."/>
            <person name="Larimer F."/>
            <person name="Leebens-Mack J."/>
            <person name="Leple J.C."/>
            <person name="Locascio P."/>
            <person name="Lou Y."/>
            <person name="Lucas S."/>
            <person name="Martin F."/>
            <person name="Montanini B."/>
            <person name="Napoli C."/>
            <person name="Nelson D.R."/>
            <person name="Nelson C."/>
            <person name="Nieminen K."/>
            <person name="Nilsson O."/>
            <person name="Pereda V."/>
            <person name="Peter G."/>
            <person name="Philippe R."/>
            <person name="Pilate G."/>
            <person name="Poliakov A."/>
            <person name="Razumovskaya J."/>
            <person name="Richardson P."/>
            <person name="Rinaldi C."/>
            <person name="Ritland K."/>
            <person name="Rouze P."/>
            <person name="Ryaboy D."/>
            <person name="Schmutz J."/>
            <person name="Schrader J."/>
            <person name="Segerman B."/>
            <person name="Shin H."/>
            <person name="Siddiqui A."/>
            <person name="Sterky F."/>
            <person name="Terry A."/>
            <person name="Tsai C.J."/>
            <person name="Uberbacher E."/>
            <person name="Unneberg P."/>
            <person name="Vahala J."/>
            <person name="Wall K."/>
            <person name="Wessler S."/>
            <person name="Yang G."/>
            <person name="Yin T."/>
            <person name="Douglas C."/>
            <person name="Marra M."/>
            <person name="Sandberg G."/>
            <person name="Van de Peer Y."/>
            <person name="Rokhsar D."/>
        </authorList>
    </citation>
    <scope>NUCLEOTIDE SEQUENCE [LARGE SCALE GENOMIC DNA]</scope>
    <source>
        <strain evidence="2">cv. Nisqually</strain>
    </source>
</reference>
<dbReference type="InterPro" id="IPR036175">
    <property type="entry name" value="Sec23/24_helical_dom_sf"/>
</dbReference>
<dbReference type="Gene3D" id="3.40.50.410">
    <property type="entry name" value="von Willebrand factor, type A domain"/>
    <property type="match status" value="1"/>
</dbReference>
<dbReference type="PANTHER" id="PTHR13803">
    <property type="entry name" value="SEC24-RELATED PROTEIN"/>
    <property type="match status" value="1"/>
</dbReference>